<proteinExistence type="predicted"/>
<protein>
    <submittedName>
        <fullName evidence="1">Uncharacterized protein</fullName>
    </submittedName>
</protein>
<gene>
    <name evidence="1" type="ORF">Taro_024146</name>
</gene>
<sequence length="386" mass="42124">MADLVCDLVKLAGQGLGHVKAWRVGGSNGGFGLMIGGDLDLGRARLCVALCWHSEAELGEAEASRCIRLRRVELLRLCTTEAVLRCTALRICAMAERLKGRHLEAYKRTPRSSDARGEALVGVLGENNPKPKPKIYKAKDEAFHDKHIHRKNFQVHDKVWLFNSRLRGKLKSRWDGPYIVVKACDNGLSQMKPNGVRLKTVNLALLGRQPKCTDFLIRSNRSCWKRVGAKSCKAAGVEAVQSCDGSSRVWRQGALEAAELSGADLGRHGAVAASRDQICWASEAGARRCCARGAHPALRRFLRLELRGATAEARSDGIWHTAGWRRSYLQADLKRISRPGVCKAGALVQRAGRGPRSAGCGVHAGQGDWCGRVRRALARSGCVLGV</sequence>
<keyword evidence="2" id="KW-1185">Reference proteome</keyword>
<dbReference type="OrthoDB" id="670199at2759"/>
<dbReference type="AlphaFoldDB" id="A0A843V620"/>
<evidence type="ECO:0000313" key="1">
    <source>
        <dbReference type="EMBL" id="MQL91528.1"/>
    </source>
</evidence>
<organism evidence="1 2">
    <name type="scientific">Colocasia esculenta</name>
    <name type="common">Wild taro</name>
    <name type="synonym">Arum esculentum</name>
    <dbReference type="NCBI Taxonomy" id="4460"/>
    <lineage>
        <taxon>Eukaryota</taxon>
        <taxon>Viridiplantae</taxon>
        <taxon>Streptophyta</taxon>
        <taxon>Embryophyta</taxon>
        <taxon>Tracheophyta</taxon>
        <taxon>Spermatophyta</taxon>
        <taxon>Magnoliopsida</taxon>
        <taxon>Liliopsida</taxon>
        <taxon>Araceae</taxon>
        <taxon>Aroideae</taxon>
        <taxon>Colocasieae</taxon>
        <taxon>Colocasia</taxon>
    </lineage>
</organism>
<comment type="caution">
    <text evidence="1">The sequence shown here is derived from an EMBL/GenBank/DDBJ whole genome shotgun (WGS) entry which is preliminary data.</text>
</comment>
<reference evidence="1" key="1">
    <citation type="submission" date="2017-07" db="EMBL/GenBank/DDBJ databases">
        <title>Taro Niue Genome Assembly and Annotation.</title>
        <authorList>
            <person name="Atibalentja N."/>
            <person name="Keating K."/>
            <person name="Fields C.J."/>
        </authorList>
    </citation>
    <scope>NUCLEOTIDE SEQUENCE</scope>
    <source>
        <strain evidence="1">Niue_2</strain>
        <tissue evidence="1">Leaf</tissue>
    </source>
</reference>
<accession>A0A843V620</accession>
<evidence type="ECO:0000313" key="2">
    <source>
        <dbReference type="Proteomes" id="UP000652761"/>
    </source>
</evidence>
<dbReference type="EMBL" id="NMUH01001351">
    <property type="protein sequence ID" value="MQL91528.1"/>
    <property type="molecule type" value="Genomic_DNA"/>
</dbReference>
<name>A0A843V620_COLES</name>
<dbReference type="Proteomes" id="UP000652761">
    <property type="component" value="Unassembled WGS sequence"/>
</dbReference>